<feature type="region of interest" description="Disordered" evidence="2">
    <location>
        <begin position="151"/>
        <end position="170"/>
    </location>
</feature>
<dbReference type="PANTHER" id="PTHR13284">
    <property type="entry name" value="GH01354P"/>
    <property type="match status" value="1"/>
</dbReference>
<dbReference type="PANTHER" id="PTHR13284:SF4">
    <property type="entry name" value="C2H2-TYPE DOMAIN-CONTAINING PROTEIN"/>
    <property type="match status" value="1"/>
</dbReference>
<dbReference type="RefSeq" id="XP_012333730.1">
    <property type="nucleotide sequence ID" value="XM_012478307.1"/>
</dbReference>
<dbReference type="InterPro" id="IPR029064">
    <property type="entry name" value="Ribosomal_eL30-like_sf"/>
</dbReference>
<dbReference type="VEuPathDB" id="PlasmoDB:AK88_00661"/>
<dbReference type="OrthoDB" id="263617at2759"/>
<gene>
    <name evidence="4" type="ORF">AK88_00661</name>
</gene>
<feature type="region of interest" description="Disordered" evidence="2">
    <location>
        <begin position="1"/>
        <end position="29"/>
    </location>
</feature>
<evidence type="ECO:0000256" key="2">
    <source>
        <dbReference type="SAM" id="MobiDB-lite"/>
    </source>
</evidence>
<dbReference type="OMA" id="NSINDHH"/>
<protein>
    <recommendedName>
        <fullName evidence="3">Ribosomal protein eL8/eL30/eS12/Gadd45 domain-containing protein</fullName>
    </recommendedName>
</protein>
<reference evidence="4 5" key="1">
    <citation type="submission" date="2014-03" db="EMBL/GenBank/DDBJ databases">
        <title>The Genome Sequence of Plasmodium fragile nilgiri.</title>
        <authorList>
            <consortium name="The Broad Institute Genomics Platform"/>
            <consortium name="The Broad Institute Genome Sequencing Center for Infectious Disease"/>
            <person name="Neafsey D."/>
            <person name="Duraisingh M."/>
            <person name="Young S.K."/>
            <person name="Zeng Q."/>
            <person name="Gargeya S."/>
            <person name="Abouelleil A."/>
            <person name="Alvarado L."/>
            <person name="Chapman S.B."/>
            <person name="Gainer-Dewar J."/>
            <person name="Goldberg J."/>
            <person name="Griggs A."/>
            <person name="Gujja S."/>
            <person name="Hansen M."/>
            <person name="Howarth C."/>
            <person name="Imamovic A."/>
            <person name="Larimer J."/>
            <person name="Pearson M."/>
            <person name="Poon T.W."/>
            <person name="Priest M."/>
            <person name="Roberts A."/>
            <person name="Saif S."/>
            <person name="Shea T."/>
            <person name="Sykes S."/>
            <person name="Wortman J."/>
            <person name="Nusbaum C."/>
            <person name="Birren B."/>
        </authorList>
    </citation>
    <scope>NUCLEOTIDE SEQUENCE [LARGE SCALE GENOMIC DNA]</scope>
    <source>
        <strain evidence="5">nilgiri</strain>
    </source>
</reference>
<dbReference type="EMBL" id="KQ001649">
    <property type="protein sequence ID" value="KJP89701.1"/>
    <property type="molecule type" value="Genomic_DNA"/>
</dbReference>
<proteinExistence type="predicted"/>
<dbReference type="GeneID" id="24265975"/>
<sequence length="485" mass="56188">MNPHGEKIPHLGRRNNQPEGPIVSSQNKVVHKKMETQMSQRYNVTTQRHTQIGDRVVKITFTSDKKKRKEMKKRKQMNMLISQKRKKKNEFEKKKKMLRKMNEMIRTEREKGNVYFLPKKFRQKKKTKRKKLILLEKEAKESVYKDLLGATQNGHSMRGPKKTLPPMEGSPNYAREGYIKFISRKAKWRKAMRPTDSATCRWGQLKGEQEKKRHSSDSHYLEEATNVATQISEEVARVKKFLLLWGGKFQRGDVQMSGPAESIRKKGAGRVPPVEVHSKADNLNVPPQTTQCSSGDFPNRDQIKESILRSEKIMNYIQESRVKKKTYINEYVDQVITEELNNMVKSFLEKISKSQEQLYLMKKKKKRFYLGLRECYRHACVDNPKLVLLAPNIEPMTNGVFDDQVNKIISKCQEKGIPLVYALSKNLLGKCIKKSRQSVICIVDNDSFIRECDAIVQLANSLRRHAPPTTPDTCPLNPTVKEPCD</sequence>
<dbReference type="SUPFAM" id="SSF55315">
    <property type="entry name" value="L30e-like"/>
    <property type="match status" value="1"/>
</dbReference>
<dbReference type="Proteomes" id="UP000054561">
    <property type="component" value="Unassembled WGS sequence"/>
</dbReference>
<organism evidence="4 5">
    <name type="scientific">Plasmodium fragile</name>
    <dbReference type="NCBI Taxonomy" id="5857"/>
    <lineage>
        <taxon>Eukaryota</taxon>
        <taxon>Sar</taxon>
        <taxon>Alveolata</taxon>
        <taxon>Apicomplexa</taxon>
        <taxon>Aconoidasida</taxon>
        <taxon>Haemosporida</taxon>
        <taxon>Plasmodiidae</taxon>
        <taxon>Plasmodium</taxon>
        <taxon>Plasmodium (Plasmodium)</taxon>
    </lineage>
</organism>
<evidence type="ECO:0000313" key="4">
    <source>
        <dbReference type="EMBL" id="KJP89701.1"/>
    </source>
</evidence>
<keyword evidence="5" id="KW-1185">Reference proteome</keyword>
<dbReference type="GO" id="GO:0043021">
    <property type="term" value="F:ribonucleoprotein complex binding"/>
    <property type="evidence" value="ECO:0007669"/>
    <property type="project" value="TreeGrafter"/>
</dbReference>
<feature type="region of interest" description="Disordered" evidence="2">
    <location>
        <begin position="466"/>
        <end position="485"/>
    </location>
</feature>
<evidence type="ECO:0000259" key="3">
    <source>
        <dbReference type="Pfam" id="PF01248"/>
    </source>
</evidence>
<keyword evidence="1" id="KW-0175">Coiled coil</keyword>
<feature type="compositionally biased region" description="Polar residues" evidence="2">
    <location>
        <begin position="14"/>
        <end position="28"/>
    </location>
</feature>
<dbReference type="GO" id="GO:0003730">
    <property type="term" value="F:mRNA 3'-UTR binding"/>
    <property type="evidence" value="ECO:0007669"/>
    <property type="project" value="TreeGrafter"/>
</dbReference>
<dbReference type="Pfam" id="PF01248">
    <property type="entry name" value="Ribosomal_L7Ae"/>
    <property type="match status" value="1"/>
</dbReference>
<accession>A0A0D9QU32</accession>
<dbReference type="GO" id="GO:0005739">
    <property type="term" value="C:mitochondrion"/>
    <property type="evidence" value="ECO:0007669"/>
    <property type="project" value="TreeGrafter"/>
</dbReference>
<dbReference type="AlphaFoldDB" id="A0A0D9QU32"/>
<evidence type="ECO:0000313" key="5">
    <source>
        <dbReference type="Proteomes" id="UP000054561"/>
    </source>
</evidence>
<dbReference type="InterPro" id="IPR040051">
    <property type="entry name" value="SECISBP2"/>
</dbReference>
<feature type="coiled-coil region" evidence="1">
    <location>
        <begin position="74"/>
        <end position="108"/>
    </location>
</feature>
<feature type="domain" description="Ribosomal protein eL8/eL30/eS12/Gadd45" evidence="3">
    <location>
        <begin position="361"/>
        <end position="447"/>
    </location>
</feature>
<dbReference type="Gene3D" id="3.30.1330.30">
    <property type="match status" value="1"/>
</dbReference>
<evidence type="ECO:0000256" key="1">
    <source>
        <dbReference type="SAM" id="Coils"/>
    </source>
</evidence>
<name>A0A0D9QU32_PLAFR</name>
<dbReference type="InterPro" id="IPR004038">
    <property type="entry name" value="Ribosomal_eL8/eL30/eS12/Gad45"/>
</dbReference>
<dbReference type="GO" id="GO:0035368">
    <property type="term" value="F:selenocysteine insertion sequence binding"/>
    <property type="evidence" value="ECO:0007669"/>
    <property type="project" value="InterPro"/>
</dbReference>
<dbReference type="GO" id="GO:1990904">
    <property type="term" value="C:ribonucleoprotein complex"/>
    <property type="evidence" value="ECO:0007669"/>
    <property type="project" value="TreeGrafter"/>
</dbReference>